<dbReference type="InterPro" id="IPR007712">
    <property type="entry name" value="RelE/ParE_toxin"/>
</dbReference>
<protein>
    <submittedName>
        <fullName evidence="2">Unannotated protein</fullName>
    </submittedName>
</protein>
<dbReference type="EMBL" id="CAEZXI010000047">
    <property type="protein sequence ID" value="CAB4683572.1"/>
    <property type="molecule type" value="Genomic_DNA"/>
</dbReference>
<dbReference type="PANTHER" id="PTHR40588">
    <property type="entry name" value="MRNA INTERFERASE TOXIN YAFQ"/>
    <property type="match status" value="1"/>
</dbReference>
<proteinExistence type="predicted"/>
<dbReference type="PANTHER" id="PTHR40588:SF1">
    <property type="entry name" value="MRNA INTERFERASE TOXIN YAFQ"/>
    <property type="match status" value="1"/>
</dbReference>
<dbReference type="GO" id="GO:0006402">
    <property type="term" value="P:mRNA catabolic process"/>
    <property type="evidence" value="ECO:0007669"/>
    <property type="project" value="TreeGrafter"/>
</dbReference>
<accession>A0A6J6NBI0</accession>
<dbReference type="InterPro" id="IPR004386">
    <property type="entry name" value="Toxin_YafQ-like"/>
</dbReference>
<organism evidence="2">
    <name type="scientific">freshwater metagenome</name>
    <dbReference type="NCBI Taxonomy" id="449393"/>
    <lineage>
        <taxon>unclassified sequences</taxon>
        <taxon>metagenomes</taxon>
        <taxon>ecological metagenomes</taxon>
    </lineage>
</organism>
<dbReference type="GO" id="GO:0006415">
    <property type="term" value="P:translational termination"/>
    <property type="evidence" value="ECO:0007669"/>
    <property type="project" value="TreeGrafter"/>
</dbReference>
<dbReference type="SUPFAM" id="SSF143011">
    <property type="entry name" value="RelE-like"/>
    <property type="match status" value="1"/>
</dbReference>
<evidence type="ECO:0000256" key="1">
    <source>
        <dbReference type="ARBA" id="ARBA00022649"/>
    </source>
</evidence>
<dbReference type="Gene3D" id="3.30.2310.20">
    <property type="entry name" value="RelE-like"/>
    <property type="match status" value="1"/>
</dbReference>
<name>A0A6J6NBI0_9ZZZZ</name>
<dbReference type="PIRSF" id="PIRSF006156">
    <property type="entry name" value="YafQ"/>
    <property type="match status" value="1"/>
</dbReference>
<sequence length="92" mass="10946">MREIDFTSQFKKDFKREGKSRKIKNFQEVFEAIIDLLVRDETLPRRMRDHLLKGDYTGIRECHIAPDLLLLYFKSGENLLTLVRMGSHSELF</sequence>
<evidence type="ECO:0000313" key="2">
    <source>
        <dbReference type="EMBL" id="CAB4683572.1"/>
    </source>
</evidence>
<dbReference type="AlphaFoldDB" id="A0A6J6NBI0"/>
<gene>
    <name evidence="2" type="ORF">UFOPK2362_00571</name>
</gene>
<dbReference type="GO" id="GO:0004521">
    <property type="term" value="F:RNA endonuclease activity"/>
    <property type="evidence" value="ECO:0007669"/>
    <property type="project" value="TreeGrafter"/>
</dbReference>
<reference evidence="2" key="1">
    <citation type="submission" date="2020-05" db="EMBL/GenBank/DDBJ databases">
        <authorList>
            <person name="Chiriac C."/>
            <person name="Salcher M."/>
            <person name="Ghai R."/>
            <person name="Kavagutti S V."/>
        </authorList>
    </citation>
    <scope>NUCLEOTIDE SEQUENCE</scope>
</reference>
<dbReference type="InterPro" id="IPR035093">
    <property type="entry name" value="RelE/ParE_toxin_dom_sf"/>
</dbReference>
<keyword evidence="1" id="KW-1277">Toxin-antitoxin system</keyword>
<dbReference type="Pfam" id="PF15738">
    <property type="entry name" value="YafQ_toxin"/>
    <property type="match status" value="1"/>
</dbReference>
<dbReference type="NCBIfam" id="TIGR02385">
    <property type="entry name" value="RelE_StbE"/>
    <property type="match status" value="1"/>
</dbReference>